<evidence type="ECO:0008006" key="5">
    <source>
        <dbReference type="Google" id="ProtNLM"/>
    </source>
</evidence>
<gene>
    <name evidence="3" type="ORF">FC39_GL000025</name>
</gene>
<feature type="coiled-coil region" evidence="1">
    <location>
        <begin position="54"/>
        <end position="125"/>
    </location>
</feature>
<feature type="compositionally biased region" description="Acidic residues" evidence="2">
    <location>
        <begin position="790"/>
        <end position="801"/>
    </location>
</feature>
<dbReference type="PATRIC" id="fig|1423754.3.peg.25"/>
<name>A0A0R1YES3_9LACO</name>
<reference evidence="3 4" key="1">
    <citation type="journal article" date="2015" name="Genome Announc.">
        <title>Expanding the biotechnology potential of lactobacilli through comparative genomics of 213 strains and associated genera.</title>
        <authorList>
            <person name="Sun Z."/>
            <person name="Harris H.M."/>
            <person name="McCann A."/>
            <person name="Guo C."/>
            <person name="Argimon S."/>
            <person name="Zhang W."/>
            <person name="Yang X."/>
            <person name="Jeffery I.B."/>
            <person name="Cooney J.C."/>
            <person name="Kagawa T.F."/>
            <person name="Liu W."/>
            <person name="Song Y."/>
            <person name="Salvetti E."/>
            <person name="Wrobel A."/>
            <person name="Rasinkangas P."/>
            <person name="Parkhill J."/>
            <person name="Rea M.C."/>
            <person name="O'Sullivan O."/>
            <person name="Ritari J."/>
            <person name="Douillard F.P."/>
            <person name="Paul Ross R."/>
            <person name="Yang R."/>
            <person name="Briner A.E."/>
            <person name="Felis G.E."/>
            <person name="de Vos W.M."/>
            <person name="Barrangou R."/>
            <person name="Klaenhammer T.R."/>
            <person name="Caufield P.W."/>
            <person name="Cui Y."/>
            <person name="Zhang H."/>
            <person name="O'Toole P.W."/>
        </authorList>
    </citation>
    <scope>NUCLEOTIDE SEQUENCE [LARGE SCALE GENOMIC DNA]</scope>
    <source>
        <strain evidence="3 4">DSM 5661</strain>
    </source>
</reference>
<proteinExistence type="predicted"/>
<evidence type="ECO:0000256" key="2">
    <source>
        <dbReference type="SAM" id="MobiDB-lite"/>
    </source>
</evidence>
<feature type="coiled-coil region" evidence="1">
    <location>
        <begin position="545"/>
        <end position="771"/>
    </location>
</feature>
<feature type="region of interest" description="Disordered" evidence="2">
    <location>
        <begin position="320"/>
        <end position="350"/>
    </location>
</feature>
<dbReference type="eggNOG" id="COG1196">
    <property type="taxonomic scope" value="Bacteria"/>
</dbReference>
<evidence type="ECO:0000256" key="1">
    <source>
        <dbReference type="SAM" id="Coils"/>
    </source>
</evidence>
<accession>A0A0R1YES3</accession>
<dbReference type="STRING" id="1423754.FC39_GL000025"/>
<feature type="coiled-coil region" evidence="1">
    <location>
        <begin position="153"/>
        <end position="200"/>
    </location>
</feature>
<dbReference type="AlphaFoldDB" id="A0A0R1YES3"/>
<protein>
    <recommendedName>
        <fullName evidence="5">SEC10/PgrA surface exclusion domain-containing protein</fullName>
    </recommendedName>
</protein>
<evidence type="ECO:0000313" key="3">
    <source>
        <dbReference type="EMBL" id="KRM40829.1"/>
    </source>
</evidence>
<sequence>MFNNKSAMIASTALTAGIALGTVQTQNISQVVKADTVNTSEESTTNSQAVQNNLQKAQDTYNSQKEIVNNAQENLQSAQDVANKSKAALDQANQNVAELEKNGNIQEIEKQIAKQQEVIQNTQKSADNFANNASAHKSAVISAQNEYNQVSVAQNAQAEKTQNADQVAKAAQEKIDQTKAEKLNQDQEDAQNKFDQDMQQYNHYDYQVKQDNKNLSDTQAKLDPAKKVAEIANTHFISATNENTQAQDAKTDALNKVTQKQIAYDQEFGKNGTLGILEKQTNGNLDYENTVKLPFTLDELRAADNQDTDANWNQIVNSSEKAFKDEHNQFKSESKDEDEEKVDPKNLTPAQARQLSEYTLRIINDARSQLNLPKWTYGINTQSLANDIAKDYDEHGRSNRQGHYVEGIVREAKKHGLAIDQNYIEDMYAFYAPLDKQMTMTQVKKELYDNLKGMFLGNVCNPGSAPEYHHANNFLGDMPATYALSLSNQKEDDHDFVTTHFINVTSGKVPLGNGRYISGIVEASKNNGGSWQADPDADKTLNDQINQLKTQSADKLTELNNLKQNLAALSQTAVNTQIAYTSAKTAYDQANKQLKDIQDQISSNKQVLDTDNAKMKQLKQDLANDKDAMKNAKQALDDFNKENQILVSDYQAKAKVAKQEHDNLDSLTKTAANKKQILDEAAAEQTKLDNLAKEAEEAVNTAKQVLAKHQNHLVALKQALNDQTASQKDYDEKAKLVDELTNKLTDEQNNLSQASDNLDQAQKLVDLANSQANENDEDSEDTEVILPEQDSQDEQLGEESNNDQFIVSDDSQPVSNISYSVKDTNPAKNYQNDSHRIILKKVSNKKINNYNQTVVKKVYVPVINHNRNWRVNLYNNQGQETGQTIATNTNWQALEQMMINGQLFYRIGTNDQWLPEKYVKADPKNTDEQAFKGIAHIISTSGMIPLIDENGNFTGKFINPNTTWKVIAIKWVNGQEMIRIGTEKQWVSMKYVDRLVED</sequence>
<dbReference type="Proteomes" id="UP000051223">
    <property type="component" value="Unassembled WGS sequence"/>
</dbReference>
<feature type="region of interest" description="Disordered" evidence="2">
    <location>
        <begin position="790"/>
        <end position="810"/>
    </location>
</feature>
<dbReference type="NCBIfam" id="TIGR04320">
    <property type="entry name" value="Surf_Exclu_PgrA"/>
    <property type="match status" value="1"/>
</dbReference>
<feature type="compositionally biased region" description="Basic and acidic residues" evidence="2">
    <location>
        <begin position="321"/>
        <end position="334"/>
    </location>
</feature>
<evidence type="ECO:0000313" key="4">
    <source>
        <dbReference type="Proteomes" id="UP000051223"/>
    </source>
</evidence>
<comment type="caution">
    <text evidence="3">The sequence shown here is derived from an EMBL/GenBank/DDBJ whole genome shotgun (WGS) entry which is preliminary data.</text>
</comment>
<keyword evidence="1" id="KW-0175">Coiled coil</keyword>
<organism evidence="3 4">
    <name type="scientific">Lactobacillus hamsteri DSM 5661 = JCM 6256</name>
    <dbReference type="NCBI Taxonomy" id="1423754"/>
    <lineage>
        <taxon>Bacteria</taxon>
        <taxon>Bacillati</taxon>
        <taxon>Bacillota</taxon>
        <taxon>Bacilli</taxon>
        <taxon>Lactobacillales</taxon>
        <taxon>Lactobacillaceae</taxon>
        <taxon>Lactobacillus</taxon>
    </lineage>
</organism>
<keyword evidence="4" id="KW-1185">Reference proteome</keyword>
<dbReference type="EMBL" id="AZGI01000006">
    <property type="protein sequence ID" value="KRM40829.1"/>
    <property type="molecule type" value="Genomic_DNA"/>
</dbReference>
<dbReference type="InterPro" id="IPR027607">
    <property type="entry name" value="Surf_Exclu_SEC10/PgrA"/>
</dbReference>